<keyword evidence="6" id="KW-1185">Reference proteome</keyword>
<accession>A0ABW0C1S7</accession>
<evidence type="ECO:0000256" key="2">
    <source>
        <dbReference type="RuleBase" id="RU003457"/>
    </source>
</evidence>
<evidence type="ECO:0000259" key="3">
    <source>
        <dbReference type="Pfam" id="PF02678"/>
    </source>
</evidence>
<dbReference type="InterPro" id="IPR011051">
    <property type="entry name" value="RmlC_Cupin_sf"/>
</dbReference>
<dbReference type="Proteomes" id="UP001596162">
    <property type="component" value="Unassembled WGS sequence"/>
</dbReference>
<gene>
    <name evidence="5" type="ORF">ACFPH8_00775</name>
</gene>
<evidence type="ECO:0000259" key="4">
    <source>
        <dbReference type="Pfam" id="PF05726"/>
    </source>
</evidence>
<evidence type="ECO:0000256" key="1">
    <source>
        <dbReference type="ARBA" id="ARBA00008416"/>
    </source>
</evidence>
<sequence length="294" mass="33596">MSNIKLIIEERAANIGKFMVGRLLPFRQKRMVGPFIYIDHMGPVKLNERENFDVLPHPHIGLSTLTFLFEGSIMHRDALGNEVEIKPGAVNWMTAGKGIVHSERTPEYLRDSPLFMHGLQIWVALPKHLEQMEPAFSHIEEAEIPSWSEGDLQFKLVAGEAFGKKSPVPVFSKLFMLEIKSTSKQVVNIGNDLFGEAGMYILEGAIESEGNVYQPKQLLVAKDSTLCEFTIQENTTIYIFGGEPFPEERFIDWNFVSSDKELIKKAKEKWKTQSFAKIKRDETEFIPYPTFNRK</sequence>
<dbReference type="InterPro" id="IPR012093">
    <property type="entry name" value="Pirin"/>
</dbReference>
<dbReference type="Gene3D" id="2.60.120.10">
    <property type="entry name" value="Jelly Rolls"/>
    <property type="match status" value="2"/>
</dbReference>
<dbReference type="CDD" id="cd02909">
    <property type="entry name" value="cupin_pirin_N"/>
    <property type="match status" value="1"/>
</dbReference>
<dbReference type="Pfam" id="PF05726">
    <property type="entry name" value="Pirin_C"/>
    <property type="match status" value="1"/>
</dbReference>
<dbReference type="PIRSF" id="PIRSF006232">
    <property type="entry name" value="Pirin"/>
    <property type="match status" value="1"/>
</dbReference>
<dbReference type="PANTHER" id="PTHR13903:SF8">
    <property type="entry name" value="PIRIN"/>
    <property type="match status" value="1"/>
</dbReference>
<comment type="similarity">
    <text evidence="1 2">Belongs to the pirin family.</text>
</comment>
<dbReference type="InterPro" id="IPR008778">
    <property type="entry name" value="Pirin_C_dom"/>
</dbReference>
<comment type="caution">
    <text evidence="5">The sequence shown here is derived from an EMBL/GenBank/DDBJ whole genome shotgun (WGS) entry which is preliminary data.</text>
</comment>
<feature type="domain" description="Pirin N-terminal" evidence="3">
    <location>
        <begin position="24"/>
        <end position="123"/>
    </location>
</feature>
<protein>
    <submittedName>
        <fullName evidence="5">Pirin family protein</fullName>
    </submittedName>
</protein>
<reference evidence="6" key="1">
    <citation type="journal article" date="2019" name="Int. J. Syst. Evol. Microbiol.">
        <title>The Global Catalogue of Microorganisms (GCM) 10K type strain sequencing project: providing services to taxonomists for standard genome sequencing and annotation.</title>
        <authorList>
            <consortium name="The Broad Institute Genomics Platform"/>
            <consortium name="The Broad Institute Genome Sequencing Center for Infectious Disease"/>
            <person name="Wu L."/>
            <person name="Ma J."/>
        </authorList>
    </citation>
    <scope>NUCLEOTIDE SEQUENCE [LARGE SCALE GENOMIC DNA]</scope>
    <source>
        <strain evidence="6">JCM 17978</strain>
    </source>
</reference>
<proteinExistence type="inferred from homology"/>
<dbReference type="PANTHER" id="PTHR13903">
    <property type="entry name" value="PIRIN-RELATED"/>
    <property type="match status" value="1"/>
</dbReference>
<evidence type="ECO:0000313" key="6">
    <source>
        <dbReference type="Proteomes" id="UP001596162"/>
    </source>
</evidence>
<dbReference type="SUPFAM" id="SSF51182">
    <property type="entry name" value="RmlC-like cupins"/>
    <property type="match status" value="1"/>
</dbReference>
<dbReference type="EMBL" id="JBHSLA010000001">
    <property type="protein sequence ID" value="MFC5193849.1"/>
    <property type="molecule type" value="Genomic_DNA"/>
</dbReference>
<dbReference type="RefSeq" id="WP_376858054.1">
    <property type="nucleotide sequence ID" value="NZ_JBHSLA010000001.1"/>
</dbReference>
<organism evidence="5 6">
    <name type="scientific">Bizionia hallyeonensis</name>
    <dbReference type="NCBI Taxonomy" id="1123757"/>
    <lineage>
        <taxon>Bacteria</taxon>
        <taxon>Pseudomonadati</taxon>
        <taxon>Bacteroidota</taxon>
        <taxon>Flavobacteriia</taxon>
        <taxon>Flavobacteriales</taxon>
        <taxon>Flavobacteriaceae</taxon>
        <taxon>Bizionia</taxon>
    </lineage>
</organism>
<dbReference type="Pfam" id="PF02678">
    <property type="entry name" value="Pirin"/>
    <property type="match status" value="1"/>
</dbReference>
<feature type="domain" description="Pirin C-terminal" evidence="4">
    <location>
        <begin position="196"/>
        <end position="275"/>
    </location>
</feature>
<name>A0ABW0C1S7_9FLAO</name>
<dbReference type="InterPro" id="IPR003829">
    <property type="entry name" value="Pirin_N_dom"/>
</dbReference>
<evidence type="ECO:0000313" key="5">
    <source>
        <dbReference type="EMBL" id="MFC5193849.1"/>
    </source>
</evidence>
<dbReference type="InterPro" id="IPR014710">
    <property type="entry name" value="RmlC-like_jellyroll"/>
</dbReference>